<feature type="transmembrane region" description="Helical" evidence="8">
    <location>
        <begin position="276"/>
        <end position="300"/>
    </location>
</feature>
<reference evidence="9 10" key="1">
    <citation type="submission" date="2018-09" db="EMBL/GenBank/DDBJ databases">
        <authorList>
            <person name="Zhu H."/>
        </authorList>
    </citation>
    <scope>NUCLEOTIDE SEQUENCE [LARGE SCALE GENOMIC DNA]</scope>
    <source>
        <strain evidence="9 10">K1W22B-8</strain>
    </source>
</reference>
<keyword evidence="6 8" id="KW-0472">Membrane</keyword>
<keyword evidence="4 8" id="KW-0812">Transmembrane</keyword>
<protein>
    <submittedName>
        <fullName evidence="9">MATE family efflux transporter</fullName>
    </submittedName>
</protein>
<dbReference type="RefSeq" id="WP_119779251.1">
    <property type="nucleotide sequence ID" value="NZ_QYUK01000011.1"/>
</dbReference>
<dbReference type="GO" id="GO:0015297">
    <property type="term" value="F:antiporter activity"/>
    <property type="evidence" value="ECO:0007669"/>
    <property type="project" value="InterPro"/>
</dbReference>
<feature type="transmembrane region" description="Helical" evidence="8">
    <location>
        <begin position="396"/>
        <end position="417"/>
    </location>
</feature>
<feature type="transmembrane region" description="Helical" evidence="8">
    <location>
        <begin position="127"/>
        <end position="149"/>
    </location>
</feature>
<organism evidence="9 10">
    <name type="scientific">Oleomonas cavernae</name>
    <dbReference type="NCBI Taxonomy" id="2320859"/>
    <lineage>
        <taxon>Bacteria</taxon>
        <taxon>Pseudomonadati</taxon>
        <taxon>Pseudomonadota</taxon>
        <taxon>Alphaproteobacteria</taxon>
        <taxon>Acetobacterales</taxon>
        <taxon>Acetobacteraceae</taxon>
        <taxon>Oleomonas</taxon>
    </lineage>
</organism>
<evidence type="ECO:0000313" key="10">
    <source>
        <dbReference type="Proteomes" id="UP000284605"/>
    </source>
</evidence>
<evidence type="ECO:0000256" key="6">
    <source>
        <dbReference type="ARBA" id="ARBA00023136"/>
    </source>
</evidence>
<dbReference type="InterPro" id="IPR002528">
    <property type="entry name" value="MATE_fam"/>
</dbReference>
<dbReference type="InterPro" id="IPR048279">
    <property type="entry name" value="MdtK-like"/>
</dbReference>
<dbReference type="PANTHER" id="PTHR43549:SF3">
    <property type="entry name" value="MULTIDRUG RESISTANCE PROTEIN YPNP-RELATED"/>
    <property type="match status" value="1"/>
</dbReference>
<evidence type="ECO:0000256" key="8">
    <source>
        <dbReference type="SAM" id="Phobius"/>
    </source>
</evidence>
<keyword evidence="10" id="KW-1185">Reference proteome</keyword>
<evidence type="ECO:0000256" key="2">
    <source>
        <dbReference type="ARBA" id="ARBA00022448"/>
    </source>
</evidence>
<dbReference type="Proteomes" id="UP000284605">
    <property type="component" value="Unassembled WGS sequence"/>
</dbReference>
<evidence type="ECO:0000256" key="7">
    <source>
        <dbReference type="SAM" id="MobiDB-lite"/>
    </source>
</evidence>
<evidence type="ECO:0000256" key="4">
    <source>
        <dbReference type="ARBA" id="ARBA00022692"/>
    </source>
</evidence>
<dbReference type="PIRSF" id="PIRSF006603">
    <property type="entry name" value="DinF"/>
    <property type="match status" value="1"/>
</dbReference>
<dbReference type="PANTHER" id="PTHR43549">
    <property type="entry name" value="MULTIDRUG RESISTANCE PROTEIN YPNP-RELATED"/>
    <property type="match status" value="1"/>
</dbReference>
<feature type="transmembrane region" description="Helical" evidence="8">
    <location>
        <begin position="169"/>
        <end position="191"/>
    </location>
</feature>
<dbReference type="GO" id="GO:0005886">
    <property type="term" value="C:plasma membrane"/>
    <property type="evidence" value="ECO:0007669"/>
    <property type="project" value="UniProtKB-SubCell"/>
</dbReference>
<accession>A0A418WF19</accession>
<evidence type="ECO:0000256" key="3">
    <source>
        <dbReference type="ARBA" id="ARBA00022475"/>
    </source>
</evidence>
<feature type="transmembrane region" description="Helical" evidence="8">
    <location>
        <begin position="451"/>
        <end position="475"/>
    </location>
</feature>
<keyword evidence="2" id="KW-0813">Transport</keyword>
<comment type="caution">
    <text evidence="9">The sequence shown here is derived from an EMBL/GenBank/DDBJ whole genome shotgun (WGS) entry which is preliminary data.</text>
</comment>
<feature type="transmembrane region" description="Helical" evidence="8">
    <location>
        <begin position="320"/>
        <end position="339"/>
    </location>
</feature>
<gene>
    <name evidence="9" type="ORF">D3874_17785</name>
</gene>
<dbReference type="Pfam" id="PF01554">
    <property type="entry name" value="MatE"/>
    <property type="match status" value="2"/>
</dbReference>
<name>A0A418WF19_9PROT</name>
<feature type="transmembrane region" description="Helical" evidence="8">
    <location>
        <begin position="53"/>
        <end position="76"/>
    </location>
</feature>
<keyword evidence="5 8" id="KW-1133">Transmembrane helix</keyword>
<proteinExistence type="predicted"/>
<sequence>MPDSRSSRSAAGVATIAPSPGQAALHPPVAVATRTAKTLALLERPIGSTLARLAVPNILAMLVTAAGGIAEAAYAGMLGVEALAGLALVFPFVMLTQMLSGGSIGGAISAAIARALGKGDMGRAERLMLHVVVISIVAAMASAILFSLFGRGLLELLGGRGQVLAAAAAYAGVFFPGCIAIWLCNSTLCIVRGTGDMAAPSTVLFAVTLSAIPLSGALALGWGVFPAFGMAGLAAGLVIPYGLGAVTALGYIAAGRIGLGWSGAWSRLEGALFRDILGVGLTASVSSLQTVLTVIVMVGLVGQFGEGALAGYGIGARLEFLMIPIVFGIGAAMTAMVGANIGAGQHERALAVAWTGSLAAATIVGAIGITFAVFPDLWLGGFLNAADAAALDAGRLYFRIVAPFYAFFALGLALYFASQGAGRVLWPVIAGLLRLAIAVGGGFLLTHWLDVGLAGVLVAVAAGMAAFGATTAAAIRLTRWR</sequence>
<dbReference type="EMBL" id="QYUK01000011">
    <property type="protein sequence ID" value="RJF88618.1"/>
    <property type="molecule type" value="Genomic_DNA"/>
</dbReference>
<feature type="transmembrane region" description="Helical" evidence="8">
    <location>
        <begin position="203"/>
        <end position="225"/>
    </location>
</feature>
<feature type="transmembrane region" description="Helical" evidence="8">
    <location>
        <begin position="424"/>
        <end position="445"/>
    </location>
</feature>
<evidence type="ECO:0000313" key="9">
    <source>
        <dbReference type="EMBL" id="RJF88618.1"/>
    </source>
</evidence>
<dbReference type="GO" id="GO:0042910">
    <property type="term" value="F:xenobiotic transmembrane transporter activity"/>
    <property type="evidence" value="ECO:0007669"/>
    <property type="project" value="InterPro"/>
</dbReference>
<feature type="transmembrane region" description="Helical" evidence="8">
    <location>
        <begin position="231"/>
        <end position="255"/>
    </location>
</feature>
<evidence type="ECO:0000256" key="1">
    <source>
        <dbReference type="ARBA" id="ARBA00004429"/>
    </source>
</evidence>
<comment type="subcellular location">
    <subcellularLocation>
        <location evidence="1">Cell inner membrane</location>
        <topology evidence="1">Multi-pass membrane protein</topology>
    </subcellularLocation>
</comment>
<feature type="region of interest" description="Disordered" evidence="7">
    <location>
        <begin position="1"/>
        <end position="23"/>
    </location>
</feature>
<evidence type="ECO:0000256" key="5">
    <source>
        <dbReference type="ARBA" id="ARBA00022989"/>
    </source>
</evidence>
<dbReference type="InterPro" id="IPR052031">
    <property type="entry name" value="Membrane_Transporter-Flippase"/>
</dbReference>
<feature type="transmembrane region" description="Helical" evidence="8">
    <location>
        <begin position="82"/>
        <end position="115"/>
    </location>
</feature>
<keyword evidence="3" id="KW-1003">Cell membrane</keyword>
<dbReference type="AlphaFoldDB" id="A0A418WF19"/>
<dbReference type="OrthoDB" id="9806302at2"/>
<feature type="transmembrane region" description="Helical" evidence="8">
    <location>
        <begin position="351"/>
        <end position="374"/>
    </location>
</feature>